<dbReference type="InterPro" id="IPR002305">
    <property type="entry name" value="aa-tRNA-synth_Ic"/>
</dbReference>
<dbReference type="Proteomes" id="UP000240883">
    <property type="component" value="Unassembled WGS sequence"/>
</dbReference>
<protein>
    <recommendedName>
        <fullName evidence="4">Tryptophan--tRNA ligase, cytoplasmic</fullName>
        <ecNumber evidence="3">6.1.1.2</ecNumber>
    </recommendedName>
    <alternativeName>
        <fullName evidence="11">Tryptophanyl-tRNA synthetase</fullName>
    </alternativeName>
</protein>
<dbReference type="InterPro" id="IPR014729">
    <property type="entry name" value="Rossmann-like_a/b/a_fold"/>
</dbReference>
<dbReference type="EMBL" id="KZ678130">
    <property type="protein sequence ID" value="PSN71967.1"/>
    <property type="molecule type" value="Genomic_DNA"/>
</dbReference>
<dbReference type="SUPFAM" id="SSF52374">
    <property type="entry name" value="Nucleotidylyl transferase"/>
    <property type="match status" value="1"/>
</dbReference>
<evidence type="ECO:0000256" key="13">
    <source>
        <dbReference type="SAM" id="MobiDB-lite"/>
    </source>
</evidence>
<evidence type="ECO:0000313" key="14">
    <source>
        <dbReference type="EMBL" id="PSN71967.1"/>
    </source>
</evidence>
<keyword evidence="9 12" id="KW-0648">Protein biosynthesis</keyword>
<keyword evidence="8 12" id="KW-0067">ATP-binding</keyword>
<keyword evidence="7 12" id="KW-0547">Nucleotide-binding</keyword>
<evidence type="ECO:0000256" key="3">
    <source>
        <dbReference type="ARBA" id="ARBA00013161"/>
    </source>
</evidence>
<keyword evidence="5" id="KW-0963">Cytoplasm</keyword>
<dbReference type="PANTHER" id="PTHR10055:SF1">
    <property type="entry name" value="TRYPTOPHAN--TRNA LIGASE, CYTOPLASMIC"/>
    <property type="match status" value="1"/>
</dbReference>
<keyword evidence="6 12" id="KW-0436">Ligase</keyword>
<name>A0A2T2P2Q9_CORCC</name>
<evidence type="ECO:0000256" key="6">
    <source>
        <dbReference type="ARBA" id="ARBA00022598"/>
    </source>
</evidence>
<feature type="compositionally biased region" description="Basic and acidic residues" evidence="13">
    <location>
        <begin position="443"/>
        <end position="452"/>
    </location>
</feature>
<feature type="compositionally biased region" description="Basic and acidic residues" evidence="13">
    <location>
        <begin position="480"/>
        <end position="497"/>
    </location>
</feature>
<evidence type="ECO:0000256" key="9">
    <source>
        <dbReference type="ARBA" id="ARBA00022917"/>
    </source>
</evidence>
<gene>
    <name evidence="14" type="ORF">BS50DRAFT_569561</name>
</gene>
<evidence type="ECO:0000256" key="7">
    <source>
        <dbReference type="ARBA" id="ARBA00022741"/>
    </source>
</evidence>
<evidence type="ECO:0000256" key="10">
    <source>
        <dbReference type="ARBA" id="ARBA00023146"/>
    </source>
</evidence>
<dbReference type="PROSITE" id="PS00178">
    <property type="entry name" value="AA_TRNA_LIGASE_I"/>
    <property type="match status" value="1"/>
</dbReference>
<evidence type="ECO:0000256" key="5">
    <source>
        <dbReference type="ARBA" id="ARBA00022490"/>
    </source>
</evidence>
<dbReference type="AlphaFoldDB" id="A0A2T2P2Q9"/>
<dbReference type="GO" id="GO:0005524">
    <property type="term" value="F:ATP binding"/>
    <property type="evidence" value="ECO:0007669"/>
    <property type="project" value="UniProtKB-KW"/>
</dbReference>
<evidence type="ECO:0000313" key="15">
    <source>
        <dbReference type="Proteomes" id="UP000240883"/>
    </source>
</evidence>
<feature type="region of interest" description="Disordered" evidence="13">
    <location>
        <begin position="431"/>
        <end position="497"/>
    </location>
</feature>
<dbReference type="InterPro" id="IPR001412">
    <property type="entry name" value="aa-tRNA-synth_I_CS"/>
</dbReference>
<dbReference type="Gene3D" id="3.40.50.620">
    <property type="entry name" value="HUPs"/>
    <property type="match status" value="1"/>
</dbReference>
<keyword evidence="15" id="KW-1185">Reference proteome</keyword>
<evidence type="ECO:0000256" key="8">
    <source>
        <dbReference type="ARBA" id="ARBA00022840"/>
    </source>
</evidence>
<accession>A0A2T2P2Q9</accession>
<evidence type="ECO:0000256" key="4">
    <source>
        <dbReference type="ARBA" id="ARBA00013782"/>
    </source>
</evidence>
<evidence type="ECO:0000256" key="11">
    <source>
        <dbReference type="ARBA" id="ARBA00030268"/>
    </source>
</evidence>
<comment type="subcellular location">
    <subcellularLocation>
        <location evidence="1">Cytoplasm</location>
    </subcellularLocation>
</comment>
<evidence type="ECO:0000256" key="12">
    <source>
        <dbReference type="RuleBase" id="RU363036"/>
    </source>
</evidence>
<dbReference type="FunFam" id="1.10.240.10:FF:000003">
    <property type="entry name" value="Tryptophan--tRNA ligase, cytoplasmic"/>
    <property type="match status" value="1"/>
</dbReference>
<keyword evidence="10 12" id="KW-0030">Aminoacyl-tRNA synthetase</keyword>
<dbReference type="InterPro" id="IPR002306">
    <property type="entry name" value="Trp-tRNA-ligase"/>
</dbReference>
<dbReference type="FunFam" id="3.40.50.620:FF:000033">
    <property type="entry name" value="tryptophan--tRNA ligase, cytoplasmic"/>
    <property type="match status" value="1"/>
</dbReference>
<dbReference type="OrthoDB" id="10261385at2759"/>
<comment type="similarity">
    <text evidence="2 12">Belongs to the class-I aminoacyl-tRNA synthetase family.</text>
</comment>
<dbReference type="PRINTS" id="PR01039">
    <property type="entry name" value="TRNASYNTHTRP"/>
</dbReference>
<dbReference type="STRING" id="1448308.A0A2T2P2Q9"/>
<evidence type="ECO:0000256" key="2">
    <source>
        <dbReference type="ARBA" id="ARBA00005594"/>
    </source>
</evidence>
<dbReference type="GO" id="GO:0006436">
    <property type="term" value="P:tryptophanyl-tRNA aminoacylation"/>
    <property type="evidence" value="ECO:0007669"/>
    <property type="project" value="InterPro"/>
</dbReference>
<dbReference type="Pfam" id="PF00579">
    <property type="entry name" value="tRNA-synt_1b"/>
    <property type="match status" value="1"/>
</dbReference>
<dbReference type="EC" id="6.1.1.2" evidence="3"/>
<reference evidence="14 15" key="1">
    <citation type="journal article" date="2018" name="Front. Microbiol.">
        <title>Genome-Wide Analysis of Corynespora cassiicola Leaf Fall Disease Putative Effectors.</title>
        <authorList>
            <person name="Lopez D."/>
            <person name="Ribeiro S."/>
            <person name="Label P."/>
            <person name="Fumanal B."/>
            <person name="Venisse J.S."/>
            <person name="Kohler A."/>
            <person name="de Oliveira R.R."/>
            <person name="Labutti K."/>
            <person name="Lipzen A."/>
            <person name="Lail K."/>
            <person name="Bauer D."/>
            <person name="Ohm R.A."/>
            <person name="Barry K.W."/>
            <person name="Spatafora J."/>
            <person name="Grigoriev I.V."/>
            <person name="Martin F.M."/>
            <person name="Pujade-Renaud V."/>
        </authorList>
    </citation>
    <scope>NUCLEOTIDE SEQUENCE [LARGE SCALE GENOMIC DNA]</scope>
    <source>
        <strain evidence="14 15">Philippines</strain>
    </source>
</reference>
<dbReference type="Gene3D" id="1.10.240.10">
    <property type="entry name" value="Tyrosyl-Transfer RNA Synthetase"/>
    <property type="match status" value="1"/>
</dbReference>
<evidence type="ECO:0000256" key="1">
    <source>
        <dbReference type="ARBA" id="ARBA00004496"/>
    </source>
</evidence>
<sequence length="497" mass="56556">MTEPEPPSVAALSLADTATESVKKATEQEINPWDVQAATDDQGNVLEFDYKAISEKWATKLIDDALLERFERVTGHKPHRWLRRRLFFSHRDLELILDHYERGEDFLLYTGRGPSSDSMHIGHTIPFEFTKWFQDVFDVPLVIMLTDDEKFLFKEKLKQPEVYEYARGNAKDIISIGFDPKKTFIFIDSEFFTSGYNRHFNLNATEFEKLVTNNQVRGAFGFHGSTNIGSNAFAAKQCVAAFASSYPFIFGKEHKSYHRDAKLAAMPCLIPCAIDQDPYFRLVRENSSRMDQPSPKPALIHSKFLTALQGAGGKMSASNPNSAIFMSDTEKQIKKKINSHAFSGGQETLELHRELGGNPDIDVPYQYLAYFEDDDEKLAKFAEDYRKGDMLTGDMKKECITMMTAYVKKFQDAREKVTDEILDEFLRPRQLEWKGNPNPTKPKIVEDEKKEGQTGGPAATTVIGPDGQPMTKNQLKKLQKQQETERKKAEKAAAKKQ</sequence>
<dbReference type="GO" id="GO:0004830">
    <property type="term" value="F:tryptophan-tRNA ligase activity"/>
    <property type="evidence" value="ECO:0007669"/>
    <property type="project" value="UniProtKB-EC"/>
</dbReference>
<dbReference type="CDD" id="cd00806">
    <property type="entry name" value="TrpRS_core"/>
    <property type="match status" value="1"/>
</dbReference>
<dbReference type="NCBIfam" id="TIGR00233">
    <property type="entry name" value="trpS"/>
    <property type="match status" value="1"/>
</dbReference>
<dbReference type="GO" id="GO:0005737">
    <property type="term" value="C:cytoplasm"/>
    <property type="evidence" value="ECO:0007669"/>
    <property type="project" value="UniProtKB-SubCell"/>
</dbReference>
<dbReference type="PANTHER" id="PTHR10055">
    <property type="entry name" value="TRYPTOPHANYL-TRNA SYNTHETASE"/>
    <property type="match status" value="1"/>
</dbReference>
<proteinExistence type="inferred from homology"/>
<organism evidence="14 15">
    <name type="scientific">Corynespora cassiicola Philippines</name>
    <dbReference type="NCBI Taxonomy" id="1448308"/>
    <lineage>
        <taxon>Eukaryota</taxon>
        <taxon>Fungi</taxon>
        <taxon>Dikarya</taxon>
        <taxon>Ascomycota</taxon>
        <taxon>Pezizomycotina</taxon>
        <taxon>Dothideomycetes</taxon>
        <taxon>Pleosporomycetidae</taxon>
        <taxon>Pleosporales</taxon>
        <taxon>Corynesporascaceae</taxon>
        <taxon>Corynespora</taxon>
    </lineage>
</organism>